<keyword evidence="2" id="KW-0732">Signal</keyword>
<dbReference type="Proteomes" id="UP001189429">
    <property type="component" value="Unassembled WGS sequence"/>
</dbReference>
<evidence type="ECO:0000256" key="1">
    <source>
        <dbReference type="SAM" id="MobiDB-lite"/>
    </source>
</evidence>
<organism evidence="3 4">
    <name type="scientific">Prorocentrum cordatum</name>
    <dbReference type="NCBI Taxonomy" id="2364126"/>
    <lineage>
        <taxon>Eukaryota</taxon>
        <taxon>Sar</taxon>
        <taxon>Alveolata</taxon>
        <taxon>Dinophyceae</taxon>
        <taxon>Prorocentrales</taxon>
        <taxon>Prorocentraceae</taxon>
        <taxon>Prorocentrum</taxon>
    </lineage>
</organism>
<dbReference type="EMBL" id="CAUYUJ010014145">
    <property type="protein sequence ID" value="CAK0837329.1"/>
    <property type="molecule type" value="Genomic_DNA"/>
</dbReference>
<proteinExistence type="predicted"/>
<feature type="compositionally biased region" description="Low complexity" evidence="1">
    <location>
        <begin position="37"/>
        <end position="50"/>
    </location>
</feature>
<sequence length="278" mass="29337">MVAGMMYVHILLCTSMAVVARGPPRSPAPWAMHRPTTRPAPTAPSAPWRRAAPDTGRPPCLASLGRVHVSWEEKVLRDFAAPLWLALTSRGAQPKASASGGLFAVLAAALRGGRPGDREAARGRHLAELARSLEAIRAGDDRQGAAAALRAFGEASALAALLGRDGGDHEARRALFGAVEAALQALDLRDEGALAAADGLLADLRRLGALSAWQLDRLCDTLEVQLELDSVMGSAARASYEQLPPVRAERAGDHRLADLLDAEYSAMHAEEQLLGTAC</sequence>
<comment type="caution">
    <text evidence="3">The sequence shown here is derived from an EMBL/GenBank/DDBJ whole genome shotgun (WGS) entry which is preliminary data.</text>
</comment>
<keyword evidence="4" id="KW-1185">Reference proteome</keyword>
<protein>
    <submittedName>
        <fullName evidence="3">Uncharacterized protein</fullName>
    </submittedName>
</protein>
<reference evidence="3" key="1">
    <citation type="submission" date="2023-10" db="EMBL/GenBank/DDBJ databases">
        <authorList>
            <person name="Chen Y."/>
            <person name="Shah S."/>
            <person name="Dougan E. K."/>
            <person name="Thang M."/>
            <person name="Chan C."/>
        </authorList>
    </citation>
    <scope>NUCLEOTIDE SEQUENCE [LARGE SCALE GENOMIC DNA]</scope>
</reference>
<feature type="chain" id="PRO_5045240429" evidence="2">
    <location>
        <begin position="21"/>
        <end position="278"/>
    </location>
</feature>
<evidence type="ECO:0000313" key="4">
    <source>
        <dbReference type="Proteomes" id="UP001189429"/>
    </source>
</evidence>
<feature type="signal peptide" evidence="2">
    <location>
        <begin position="1"/>
        <end position="20"/>
    </location>
</feature>
<accession>A0ABN9SXM6</accession>
<evidence type="ECO:0000313" key="3">
    <source>
        <dbReference type="EMBL" id="CAK0837329.1"/>
    </source>
</evidence>
<feature type="region of interest" description="Disordered" evidence="1">
    <location>
        <begin position="27"/>
        <end position="54"/>
    </location>
</feature>
<evidence type="ECO:0000256" key="2">
    <source>
        <dbReference type="SAM" id="SignalP"/>
    </source>
</evidence>
<name>A0ABN9SXM6_9DINO</name>
<gene>
    <name evidence="3" type="ORF">PCOR1329_LOCUS33558</name>
</gene>